<comment type="caution">
    <text evidence="1">The sequence shown here is derived from an EMBL/GenBank/DDBJ whole genome shotgun (WGS) entry which is preliminary data.</text>
</comment>
<dbReference type="Proteomes" id="UP000036277">
    <property type="component" value="Unassembled WGS sequence"/>
</dbReference>
<dbReference type="PATRIC" id="fig|880157.4.peg.2298"/>
<dbReference type="InterPro" id="IPR008514">
    <property type="entry name" value="T6SS_Hcp"/>
</dbReference>
<protein>
    <recommendedName>
        <fullName evidence="3">Hcp1 family type VI secretion system effector</fullName>
    </recommendedName>
</protein>
<gene>
    <name evidence="1" type="ORF">AB204_10865</name>
</gene>
<evidence type="ECO:0008006" key="3">
    <source>
        <dbReference type="Google" id="ProtNLM"/>
    </source>
</evidence>
<dbReference type="AlphaFoldDB" id="A0A0J5FT55"/>
<dbReference type="EMBL" id="LFCV01000065">
    <property type="protein sequence ID" value="KMJ45092.1"/>
    <property type="molecule type" value="Genomic_DNA"/>
</dbReference>
<sequence length="161" mass="17830">MSEINYGYIKFEGIDGESGDDKHKDWTGFGNIGIQTANPASVDGVSGLTAGTPVIDLIFIAFELEKAYIAMRKHLLQGKHIKTTTIEIMKRGEATDIVWQKILLSQSLIVHSTVALSRDSSYCQIGIDYQQYEETYTGQKPDGTADAAIHHGYDRYANKVI</sequence>
<dbReference type="STRING" id="880157.AB204_10865"/>
<dbReference type="Pfam" id="PF05638">
    <property type="entry name" value="T6SS_HCP"/>
    <property type="match status" value="1"/>
</dbReference>
<evidence type="ECO:0000313" key="2">
    <source>
        <dbReference type="Proteomes" id="UP000036277"/>
    </source>
</evidence>
<keyword evidence="2" id="KW-1185">Reference proteome</keyword>
<dbReference type="SUPFAM" id="SSF141452">
    <property type="entry name" value="Hcp1-like"/>
    <property type="match status" value="1"/>
</dbReference>
<dbReference type="InterPro" id="IPR036624">
    <property type="entry name" value="Hcp1-lik_sf"/>
</dbReference>
<dbReference type="OrthoDB" id="4865570at2"/>
<proteinExistence type="predicted"/>
<reference evidence="1 2" key="1">
    <citation type="submission" date="2015-06" db="EMBL/GenBank/DDBJ databases">
        <title>Draft Whole-Genome Sequence of the Entomopathogenic Bacterium Xenorhabdus khoisanae.</title>
        <authorList>
            <person name="Naidoo S."/>
            <person name="Featherston J."/>
            <person name="Gray V.M."/>
        </authorList>
    </citation>
    <scope>NUCLEOTIDE SEQUENCE [LARGE SCALE GENOMIC DNA]</scope>
    <source>
        <strain evidence="1 2">MCB</strain>
    </source>
</reference>
<accession>A0A0J5FT55</accession>
<organism evidence="1 2">
    <name type="scientific">Xenorhabdus khoisanae</name>
    <dbReference type="NCBI Taxonomy" id="880157"/>
    <lineage>
        <taxon>Bacteria</taxon>
        <taxon>Pseudomonadati</taxon>
        <taxon>Pseudomonadota</taxon>
        <taxon>Gammaproteobacteria</taxon>
        <taxon>Enterobacterales</taxon>
        <taxon>Morganellaceae</taxon>
        <taxon>Xenorhabdus</taxon>
    </lineage>
</organism>
<dbReference type="RefSeq" id="WP_047963385.1">
    <property type="nucleotide sequence ID" value="NZ_CAWMBG010000065.1"/>
</dbReference>
<dbReference type="Gene3D" id="2.30.110.20">
    <property type="entry name" value="Hcp1-like"/>
    <property type="match status" value="1"/>
</dbReference>
<evidence type="ECO:0000313" key="1">
    <source>
        <dbReference type="EMBL" id="KMJ45092.1"/>
    </source>
</evidence>
<name>A0A0J5FT55_9GAMM</name>